<dbReference type="Pfam" id="PF00098">
    <property type="entry name" value="zf-CCHC"/>
    <property type="match status" value="2"/>
</dbReference>
<evidence type="ECO:0000313" key="5">
    <source>
        <dbReference type="Proteomes" id="UP000242381"/>
    </source>
</evidence>
<dbReference type="SMART" id="SM00343">
    <property type="entry name" value="ZnF_C2HC"/>
    <property type="match status" value="2"/>
</dbReference>
<dbReference type="InterPro" id="IPR001878">
    <property type="entry name" value="Znf_CCHC"/>
</dbReference>
<keyword evidence="1" id="KW-0479">Metal-binding</keyword>
<evidence type="ECO:0000259" key="3">
    <source>
        <dbReference type="PROSITE" id="PS50158"/>
    </source>
</evidence>
<feature type="domain" description="CCHC-type" evidence="3">
    <location>
        <begin position="79"/>
        <end position="94"/>
    </location>
</feature>
<dbReference type="GO" id="GO:0003676">
    <property type="term" value="F:nucleic acid binding"/>
    <property type="evidence" value="ECO:0007669"/>
    <property type="project" value="InterPro"/>
</dbReference>
<evidence type="ECO:0000256" key="1">
    <source>
        <dbReference type="PROSITE-ProRule" id="PRU00047"/>
    </source>
</evidence>
<dbReference type="SUPFAM" id="SSF57756">
    <property type="entry name" value="Retrovirus zinc finger-like domains"/>
    <property type="match status" value="1"/>
</dbReference>
<dbReference type="InterPro" id="IPR036875">
    <property type="entry name" value="Znf_CCHC_sf"/>
</dbReference>
<feature type="domain" description="CCHC-type" evidence="3">
    <location>
        <begin position="102"/>
        <end position="117"/>
    </location>
</feature>
<feature type="compositionally biased region" description="Low complexity" evidence="2">
    <location>
        <begin position="151"/>
        <end position="164"/>
    </location>
</feature>
<evidence type="ECO:0000256" key="2">
    <source>
        <dbReference type="SAM" id="MobiDB-lite"/>
    </source>
</evidence>
<dbReference type="GO" id="GO:0008270">
    <property type="term" value="F:zinc ion binding"/>
    <property type="evidence" value="ECO:0007669"/>
    <property type="project" value="UniProtKB-KW"/>
</dbReference>
<protein>
    <recommendedName>
        <fullName evidence="3">CCHC-type domain-containing protein</fullName>
    </recommendedName>
</protein>
<name>A0A1X0S6D9_RHIZD</name>
<dbReference type="PROSITE" id="PS50158">
    <property type="entry name" value="ZF_CCHC"/>
    <property type="match status" value="2"/>
</dbReference>
<dbReference type="AlphaFoldDB" id="A0A1X0S6D9"/>
<gene>
    <name evidence="4" type="ORF">BCV71DRAFT_95048</name>
</gene>
<proteinExistence type="predicted"/>
<dbReference type="Proteomes" id="UP000242381">
    <property type="component" value="Unassembled WGS sequence"/>
</dbReference>
<dbReference type="Gene3D" id="4.10.60.10">
    <property type="entry name" value="Zinc finger, CCHC-type"/>
    <property type="match status" value="2"/>
</dbReference>
<organism evidence="4 5">
    <name type="scientific">Rhizopus microsporus</name>
    <dbReference type="NCBI Taxonomy" id="58291"/>
    <lineage>
        <taxon>Eukaryota</taxon>
        <taxon>Fungi</taxon>
        <taxon>Fungi incertae sedis</taxon>
        <taxon>Mucoromycota</taxon>
        <taxon>Mucoromycotina</taxon>
        <taxon>Mucoromycetes</taxon>
        <taxon>Mucorales</taxon>
        <taxon>Mucorineae</taxon>
        <taxon>Rhizopodaceae</taxon>
        <taxon>Rhizopus</taxon>
    </lineage>
</organism>
<accession>A0A1X0S6D9</accession>
<sequence>MSIEQLRDKLLNNFARYGIVRELVIYLDDWAQRWFSGNGCIYLERPPSSEIKFDPLTYNIPFDGDHSCLGTWSKMDKHCIYCKAMGHIRKDCPSLPTETRTCFVCNSRGHIARNCPKVTNPNQTASKRRRPIPLDSSYEATVTVLSRPVETLSSTVPPTSSAPVLHEIPATSEEVASAPAPKHHTAAPMPVQTRQ</sequence>
<evidence type="ECO:0000313" key="4">
    <source>
        <dbReference type="EMBL" id="ORE19872.1"/>
    </source>
</evidence>
<dbReference type="EMBL" id="KV921303">
    <property type="protein sequence ID" value="ORE19872.1"/>
    <property type="molecule type" value="Genomic_DNA"/>
</dbReference>
<dbReference type="VEuPathDB" id="FungiDB:BCV72DRAFT_265128"/>
<reference evidence="4 5" key="1">
    <citation type="journal article" date="2016" name="Proc. Natl. Acad. Sci. U.S.A.">
        <title>Lipid metabolic changes in an early divergent fungus govern the establishment of a mutualistic symbiosis with endobacteria.</title>
        <authorList>
            <person name="Lastovetsky O.A."/>
            <person name="Gaspar M.L."/>
            <person name="Mondo S.J."/>
            <person name="LaButti K.M."/>
            <person name="Sandor L."/>
            <person name="Grigoriev I.V."/>
            <person name="Henry S.A."/>
            <person name="Pawlowska T.E."/>
        </authorList>
    </citation>
    <scope>NUCLEOTIDE SEQUENCE [LARGE SCALE GENOMIC DNA]</scope>
    <source>
        <strain evidence="4 5">ATCC 11559</strain>
    </source>
</reference>
<keyword evidence="1" id="KW-0862">Zinc</keyword>
<keyword evidence="1" id="KW-0863">Zinc-finger</keyword>
<feature type="region of interest" description="Disordered" evidence="2">
    <location>
        <begin position="151"/>
        <end position="195"/>
    </location>
</feature>